<dbReference type="InterPro" id="IPR009091">
    <property type="entry name" value="RCC1/BLIP-II"/>
</dbReference>
<gene>
    <name evidence="2" type="ORF">PACLA_8A039794</name>
</gene>
<keyword evidence="1" id="KW-0677">Repeat</keyword>
<dbReference type="PRINTS" id="PR00633">
    <property type="entry name" value="RCCNDNSATION"/>
</dbReference>
<evidence type="ECO:0000313" key="3">
    <source>
        <dbReference type="Proteomes" id="UP001152795"/>
    </source>
</evidence>
<proteinExistence type="predicted"/>
<evidence type="ECO:0000313" key="2">
    <source>
        <dbReference type="EMBL" id="CAB3980266.1"/>
    </source>
</evidence>
<dbReference type="SUPFAM" id="SSF54695">
    <property type="entry name" value="POZ domain"/>
    <property type="match status" value="1"/>
</dbReference>
<dbReference type="InterPro" id="IPR051625">
    <property type="entry name" value="Signaling_Regulatory_Domain"/>
</dbReference>
<accession>A0A7D9HB60</accession>
<evidence type="ECO:0000256" key="1">
    <source>
        <dbReference type="ARBA" id="ARBA00022737"/>
    </source>
</evidence>
<dbReference type="InterPro" id="IPR058923">
    <property type="entry name" value="RCC1-like_dom"/>
</dbReference>
<name>A0A7D9HB60_PARCT</name>
<keyword evidence="3" id="KW-1185">Reference proteome</keyword>
<dbReference type="Gene3D" id="2.130.10.30">
    <property type="entry name" value="Regulator of chromosome condensation 1/beta-lactamase-inhibitor protein II"/>
    <property type="match status" value="1"/>
</dbReference>
<comment type="caution">
    <text evidence="2">The sequence shown here is derived from an EMBL/GenBank/DDBJ whole genome shotgun (WGS) entry which is preliminary data.</text>
</comment>
<dbReference type="PROSITE" id="PS50097">
    <property type="entry name" value="BTB"/>
    <property type="match status" value="1"/>
</dbReference>
<dbReference type="PANTHER" id="PTHR22872">
    <property type="entry name" value="BTK-BINDING PROTEIN-RELATED"/>
    <property type="match status" value="1"/>
</dbReference>
<dbReference type="OrthoDB" id="10051363at2759"/>
<dbReference type="Pfam" id="PF25390">
    <property type="entry name" value="WD40_RLD"/>
    <property type="match status" value="1"/>
</dbReference>
<dbReference type="CDD" id="cd18298">
    <property type="entry name" value="BTB_POZ_RCBTB1_2"/>
    <property type="match status" value="1"/>
</dbReference>
<sequence>MLDVGKWCIFHMVDDSILQLAKTVCVFGPSGNEAFILTKEDNVYALGANVNACLALTSGTSTLQLKKVEKLSKLNIITFSFGSAPHVLALTGSGQVYGWGGNSYSQVGLASSSSVQVPTLVGGALSGKTVTKIACGGNHSLALISSGEVFAWGYNNSGQIGSGSTVNQATPRKVTAGIGSKEIVNIACGQSSSMAIDNNGELYSWGYNGNGQLGLGCNTNQPNPCRVTGLIGTFVTKIVCGYAHSLALSDTGNIYAWGANQNGQLGTGSKANLVTPSRIATDKGRFVDVTSCHYSHMSSATTALGKIYVWGLCKGQSVTSLMATNFKCADDAYACLSSSPSMSRPLTIGNKKTLKTVSETIAMSFNDKETSDVTFVIDDKFVYVHKALLKIRCEYFKAMFQDHWPEDGQNEIKITSYSYPVFYAFLRYIYTDQVELAPEDAIGLLDLANAYCEPQLKRLSEMIIKNGITVQNAIMLLAAALKYDAEDLEEFCFKFCVNHMTAVTQTDAFQNLDENTLKDFILKASQWGAFKY</sequence>
<dbReference type="Gene3D" id="3.30.710.10">
    <property type="entry name" value="Potassium Channel Kv1.1, Chain A"/>
    <property type="match status" value="1"/>
</dbReference>
<dbReference type="PANTHER" id="PTHR22872:SF10">
    <property type="entry name" value="ULTRAVIOLET-B RECEPTOR UVR8"/>
    <property type="match status" value="1"/>
</dbReference>
<reference evidence="2" key="1">
    <citation type="submission" date="2020-04" db="EMBL/GenBank/DDBJ databases">
        <authorList>
            <person name="Alioto T."/>
            <person name="Alioto T."/>
            <person name="Gomez Garrido J."/>
        </authorList>
    </citation>
    <scope>NUCLEOTIDE SEQUENCE</scope>
    <source>
        <strain evidence="2">A484AB</strain>
    </source>
</reference>
<dbReference type="AlphaFoldDB" id="A0A7D9HB60"/>
<protein>
    <submittedName>
        <fullName evidence="2">RCC1 and BTB domain-containing 1-like</fullName>
    </submittedName>
</protein>
<dbReference type="Pfam" id="PF00651">
    <property type="entry name" value="BTB"/>
    <property type="match status" value="1"/>
</dbReference>
<dbReference type="InterPro" id="IPR011333">
    <property type="entry name" value="SKP1/BTB/POZ_sf"/>
</dbReference>
<dbReference type="Proteomes" id="UP001152795">
    <property type="component" value="Unassembled WGS sequence"/>
</dbReference>
<dbReference type="SMART" id="SM00225">
    <property type="entry name" value="BTB"/>
    <property type="match status" value="1"/>
</dbReference>
<dbReference type="PROSITE" id="PS00626">
    <property type="entry name" value="RCC1_2"/>
    <property type="match status" value="1"/>
</dbReference>
<dbReference type="SUPFAM" id="SSF50985">
    <property type="entry name" value="RCC1/BLIP-II"/>
    <property type="match status" value="1"/>
</dbReference>
<organism evidence="2 3">
    <name type="scientific">Paramuricea clavata</name>
    <name type="common">Red gorgonian</name>
    <name type="synonym">Violescent sea-whip</name>
    <dbReference type="NCBI Taxonomy" id="317549"/>
    <lineage>
        <taxon>Eukaryota</taxon>
        <taxon>Metazoa</taxon>
        <taxon>Cnidaria</taxon>
        <taxon>Anthozoa</taxon>
        <taxon>Octocorallia</taxon>
        <taxon>Malacalcyonacea</taxon>
        <taxon>Plexauridae</taxon>
        <taxon>Paramuricea</taxon>
    </lineage>
</organism>
<dbReference type="InterPro" id="IPR000210">
    <property type="entry name" value="BTB/POZ_dom"/>
</dbReference>
<dbReference type="CDD" id="cd18498">
    <property type="entry name" value="BACK_RCBTB1_2"/>
    <property type="match status" value="1"/>
</dbReference>
<dbReference type="InterPro" id="IPR000408">
    <property type="entry name" value="Reg_chr_condens"/>
</dbReference>
<dbReference type="EMBL" id="CACRXK020000274">
    <property type="protein sequence ID" value="CAB3980266.1"/>
    <property type="molecule type" value="Genomic_DNA"/>
</dbReference>
<dbReference type="PROSITE" id="PS50012">
    <property type="entry name" value="RCC1_3"/>
    <property type="match status" value="4"/>
</dbReference>